<proteinExistence type="predicted"/>
<accession>A0A8S9QXM2</accession>
<sequence>MASGRVYGPDRPYIDRTTPEPHPFIRLAKRRRMQGVGAAGFKSCDCWSEMEAKEDTLRIRVVQGTGWKGKCALPLQPYLHKDPSWPFNSN</sequence>
<evidence type="ECO:0000256" key="1">
    <source>
        <dbReference type="SAM" id="MobiDB-lite"/>
    </source>
</evidence>
<protein>
    <submittedName>
        <fullName evidence="2">Uncharacterized protein</fullName>
    </submittedName>
</protein>
<feature type="region of interest" description="Disordered" evidence="1">
    <location>
        <begin position="1"/>
        <end position="20"/>
    </location>
</feature>
<dbReference type="AlphaFoldDB" id="A0A8S9QXM2"/>
<evidence type="ECO:0000313" key="3">
    <source>
        <dbReference type="Proteomes" id="UP000712600"/>
    </source>
</evidence>
<evidence type="ECO:0000313" key="2">
    <source>
        <dbReference type="EMBL" id="KAF3557183.1"/>
    </source>
</evidence>
<organism evidence="2 3">
    <name type="scientific">Brassica cretica</name>
    <name type="common">Mustard</name>
    <dbReference type="NCBI Taxonomy" id="69181"/>
    <lineage>
        <taxon>Eukaryota</taxon>
        <taxon>Viridiplantae</taxon>
        <taxon>Streptophyta</taxon>
        <taxon>Embryophyta</taxon>
        <taxon>Tracheophyta</taxon>
        <taxon>Spermatophyta</taxon>
        <taxon>Magnoliopsida</taxon>
        <taxon>eudicotyledons</taxon>
        <taxon>Gunneridae</taxon>
        <taxon>Pentapetalae</taxon>
        <taxon>rosids</taxon>
        <taxon>malvids</taxon>
        <taxon>Brassicales</taxon>
        <taxon>Brassicaceae</taxon>
        <taxon>Brassiceae</taxon>
        <taxon>Brassica</taxon>
    </lineage>
</organism>
<reference evidence="2" key="1">
    <citation type="submission" date="2019-12" db="EMBL/GenBank/DDBJ databases">
        <title>Genome sequencing and annotation of Brassica cretica.</title>
        <authorList>
            <person name="Studholme D.J."/>
            <person name="Sarris P."/>
        </authorList>
    </citation>
    <scope>NUCLEOTIDE SEQUENCE</scope>
    <source>
        <strain evidence="2">PFS-109/04</strain>
        <tissue evidence="2">Leaf</tissue>
    </source>
</reference>
<dbReference type="EMBL" id="QGKX02000996">
    <property type="protein sequence ID" value="KAF3557183.1"/>
    <property type="molecule type" value="Genomic_DNA"/>
</dbReference>
<gene>
    <name evidence="2" type="ORF">F2Q69_00011837</name>
</gene>
<dbReference type="Proteomes" id="UP000712600">
    <property type="component" value="Unassembled WGS sequence"/>
</dbReference>
<comment type="caution">
    <text evidence="2">The sequence shown here is derived from an EMBL/GenBank/DDBJ whole genome shotgun (WGS) entry which is preliminary data.</text>
</comment>
<name>A0A8S9QXM2_BRACR</name>